<dbReference type="HOGENOM" id="CLU_1907063_0_0_1"/>
<dbReference type="GeneID" id="6073074"/>
<protein>
    <submittedName>
        <fullName evidence="2">Predicted protein</fullName>
    </submittedName>
</protein>
<dbReference type="AlphaFoldDB" id="B0D059"/>
<dbReference type="KEGG" id="lbc:LACBIDRAFT_313505"/>
<reference evidence="2 3" key="1">
    <citation type="journal article" date="2008" name="Nature">
        <title>The genome of Laccaria bicolor provides insights into mycorrhizal symbiosis.</title>
        <authorList>
            <person name="Martin F."/>
            <person name="Aerts A."/>
            <person name="Ahren D."/>
            <person name="Brun A."/>
            <person name="Danchin E.G.J."/>
            <person name="Duchaussoy F."/>
            <person name="Gibon J."/>
            <person name="Kohler A."/>
            <person name="Lindquist E."/>
            <person name="Pereda V."/>
            <person name="Salamov A."/>
            <person name="Shapiro H.J."/>
            <person name="Wuyts J."/>
            <person name="Blaudez D."/>
            <person name="Buee M."/>
            <person name="Brokstein P."/>
            <person name="Canbaeck B."/>
            <person name="Cohen D."/>
            <person name="Courty P.E."/>
            <person name="Coutinho P.M."/>
            <person name="Delaruelle C."/>
            <person name="Detter J.C."/>
            <person name="Deveau A."/>
            <person name="DiFazio S."/>
            <person name="Duplessis S."/>
            <person name="Fraissinet-Tachet L."/>
            <person name="Lucic E."/>
            <person name="Frey-Klett P."/>
            <person name="Fourrey C."/>
            <person name="Feussner I."/>
            <person name="Gay G."/>
            <person name="Grimwood J."/>
            <person name="Hoegger P.J."/>
            <person name="Jain P."/>
            <person name="Kilaru S."/>
            <person name="Labbe J."/>
            <person name="Lin Y.C."/>
            <person name="Legue V."/>
            <person name="Le Tacon F."/>
            <person name="Marmeisse R."/>
            <person name="Melayah D."/>
            <person name="Montanini B."/>
            <person name="Muratet M."/>
            <person name="Nehls U."/>
            <person name="Niculita-Hirzel H."/>
            <person name="Oudot-Le Secq M.P."/>
            <person name="Peter M."/>
            <person name="Quesneville H."/>
            <person name="Rajashekar B."/>
            <person name="Reich M."/>
            <person name="Rouhier N."/>
            <person name="Schmutz J."/>
            <person name="Yin T."/>
            <person name="Chalot M."/>
            <person name="Henrissat B."/>
            <person name="Kuees U."/>
            <person name="Lucas S."/>
            <person name="Van de Peer Y."/>
            <person name="Podila G.K."/>
            <person name="Polle A."/>
            <person name="Pukkila P.J."/>
            <person name="Richardson P.M."/>
            <person name="Rouze P."/>
            <person name="Sanders I.R."/>
            <person name="Stajich J.E."/>
            <person name="Tunlid A."/>
            <person name="Tuskan G."/>
            <person name="Grigoriev I.V."/>
        </authorList>
    </citation>
    <scope>NUCLEOTIDE SEQUENCE [LARGE SCALE GENOMIC DNA]</scope>
    <source>
        <strain evidence="3">S238N-H82 / ATCC MYA-4686</strain>
    </source>
</reference>
<gene>
    <name evidence="2" type="ORF">LACBIDRAFT_313505</name>
</gene>
<name>B0D059_LACBS</name>
<dbReference type="EMBL" id="DS547095">
    <property type="protein sequence ID" value="EDR11772.1"/>
    <property type="molecule type" value="Genomic_DNA"/>
</dbReference>
<evidence type="ECO:0000256" key="1">
    <source>
        <dbReference type="SAM" id="Coils"/>
    </source>
</evidence>
<accession>B0D059</accession>
<dbReference type="Proteomes" id="UP000001194">
    <property type="component" value="Unassembled WGS sequence"/>
</dbReference>
<dbReference type="RefSeq" id="XP_001877669.1">
    <property type="nucleotide sequence ID" value="XM_001877634.1"/>
</dbReference>
<feature type="coiled-coil region" evidence="1">
    <location>
        <begin position="14"/>
        <end position="69"/>
    </location>
</feature>
<organism evidence="3">
    <name type="scientific">Laccaria bicolor (strain S238N-H82 / ATCC MYA-4686)</name>
    <name type="common">Bicoloured deceiver</name>
    <name type="synonym">Laccaria laccata var. bicolor</name>
    <dbReference type="NCBI Taxonomy" id="486041"/>
    <lineage>
        <taxon>Eukaryota</taxon>
        <taxon>Fungi</taxon>
        <taxon>Dikarya</taxon>
        <taxon>Basidiomycota</taxon>
        <taxon>Agaricomycotina</taxon>
        <taxon>Agaricomycetes</taxon>
        <taxon>Agaricomycetidae</taxon>
        <taxon>Agaricales</taxon>
        <taxon>Agaricineae</taxon>
        <taxon>Hydnangiaceae</taxon>
        <taxon>Laccaria</taxon>
    </lineage>
</organism>
<evidence type="ECO:0000313" key="2">
    <source>
        <dbReference type="EMBL" id="EDR11772.1"/>
    </source>
</evidence>
<proteinExistence type="predicted"/>
<keyword evidence="1" id="KW-0175">Coiled coil</keyword>
<keyword evidence="3" id="KW-1185">Reference proteome</keyword>
<evidence type="ECO:0000313" key="3">
    <source>
        <dbReference type="Proteomes" id="UP000001194"/>
    </source>
</evidence>
<dbReference type="InParanoid" id="B0D059"/>
<sequence>MEESLEIYQLRLERERFFEDAEQERTSKEKLREELVTEIHRRADAEKMIRALKDENMKLRLELERSQRIERGREVEAQGLSAETSSKKIVETSNTMDIIEILDSEDDEAENTPPCRILQNVVFFHAPEEIRLA</sequence>